<sequence length="561" mass="60296">MADLKPLGSSSEPSAAPSIRSQRNDETTATDDAEPKDYATGLKLFTVMLSICLNTALVGLELGIISTAIPGITDQFHRIQDVGWYGCATFLLVASSSSMWGKAFKYFNLKYAYLLSICLLIIGSIVSAAAPNSASVIVGRTIQGLGIGGTLSGSVILINHVSHPRLHPMLIGIWTAIFIVSTILGPLIGGAFTTGVTWRWCFWINLPLGGPVIALVLFFLHIPKHVKSTPATWKEILLHLDIPGFAFLLASVVCLALALQQGGQTELWSAGSTIALLVLWPVFTIIFFVVEKFQGERAMVPLRLLQPRVTWANALYCYFCNSANYQIVFYLPIYFQAVRGDSAIISGVNLLPFLAFFALGAMVSGAAVGKTQHLQPFELISGLLTTAGVALLYILEVDSSMGRYVGAQVLAGFGLGLGNQIPITAVQGLSKPEDMTSSSGIVLMMQALSGTYFILIAQSLWANRLISHIETTYPSISAQQVIATGSGANEIRNVFHGAELAAVLDAYMVGIKAVFAFSLATAALTVLIALIIPFKRLPDHREKKLEHSNKADETKEKISSA</sequence>
<organism evidence="1 2">
    <name type="scientific">Hypoxylon rubiginosum</name>
    <dbReference type="NCBI Taxonomy" id="110542"/>
    <lineage>
        <taxon>Eukaryota</taxon>
        <taxon>Fungi</taxon>
        <taxon>Dikarya</taxon>
        <taxon>Ascomycota</taxon>
        <taxon>Pezizomycotina</taxon>
        <taxon>Sordariomycetes</taxon>
        <taxon>Xylariomycetidae</taxon>
        <taxon>Xylariales</taxon>
        <taxon>Hypoxylaceae</taxon>
        <taxon>Hypoxylon</taxon>
    </lineage>
</organism>
<gene>
    <name evidence="1" type="ORF">F4820DRAFT_440982</name>
</gene>
<protein>
    <submittedName>
        <fullName evidence="1">MFS transporter</fullName>
    </submittedName>
</protein>
<dbReference type="Proteomes" id="UP001497700">
    <property type="component" value="Unassembled WGS sequence"/>
</dbReference>
<accession>A0ACB9YJJ9</accession>
<proteinExistence type="predicted"/>
<keyword evidence="2" id="KW-1185">Reference proteome</keyword>
<dbReference type="EMBL" id="MU393662">
    <property type="protein sequence ID" value="KAI4859040.1"/>
    <property type="molecule type" value="Genomic_DNA"/>
</dbReference>
<evidence type="ECO:0000313" key="2">
    <source>
        <dbReference type="Proteomes" id="UP001497700"/>
    </source>
</evidence>
<evidence type="ECO:0000313" key="1">
    <source>
        <dbReference type="EMBL" id="KAI4859040.1"/>
    </source>
</evidence>
<name>A0ACB9YJJ9_9PEZI</name>
<comment type="caution">
    <text evidence="1">The sequence shown here is derived from an EMBL/GenBank/DDBJ whole genome shotgun (WGS) entry which is preliminary data.</text>
</comment>
<reference evidence="1 2" key="1">
    <citation type="journal article" date="2022" name="New Phytol.">
        <title>Ecological generalism drives hyperdiversity of secondary metabolite gene clusters in xylarialean endophytes.</title>
        <authorList>
            <person name="Franco M.E.E."/>
            <person name="Wisecaver J.H."/>
            <person name="Arnold A.E."/>
            <person name="Ju Y.M."/>
            <person name="Slot J.C."/>
            <person name="Ahrendt S."/>
            <person name="Moore L.P."/>
            <person name="Eastman K.E."/>
            <person name="Scott K."/>
            <person name="Konkel Z."/>
            <person name="Mondo S.J."/>
            <person name="Kuo A."/>
            <person name="Hayes R.D."/>
            <person name="Haridas S."/>
            <person name="Andreopoulos B."/>
            <person name="Riley R."/>
            <person name="LaButti K."/>
            <person name="Pangilinan J."/>
            <person name="Lipzen A."/>
            <person name="Amirebrahimi M."/>
            <person name="Yan J."/>
            <person name="Adam C."/>
            <person name="Keymanesh K."/>
            <person name="Ng V."/>
            <person name="Louie K."/>
            <person name="Northen T."/>
            <person name="Drula E."/>
            <person name="Henrissat B."/>
            <person name="Hsieh H.M."/>
            <person name="Youens-Clark K."/>
            <person name="Lutzoni F."/>
            <person name="Miadlikowska J."/>
            <person name="Eastwood D.C."/>
            <person name="Hamelin R.C."/>
            <person name="Grigoriev I.V."/>
            <person name="U'Ren J.M."/>
        </authorList>
    </citation>
    <scope>NUCLEOTIDE SEQUENCE [LARGE SCALE GENOMIC DNA]</scope>
    <source>
        <strain evidence="1 2">CBS 119005</strain>
    </source>
</reference>